<reference evidence="3" key="1">
    <citation type="submission" date="2017-03" db="EMBL/GenBank/DDBJ databases">
        <title>Phytopthora megakarya and P. palmivora, two closely related causual agents of cacao black pod achieved similar genome size and gene model numbers by different mechanisms.</title>
        <authorList>
            <person name="Ali S."/>
            <person name="Shao J."/>
            <person name="Larry D.J."/>
            <person name="Kronmiller B."/>
            <person name="Shen D."/>
            <person name="Strem M.D."/>
            <person name="Melnick R.L."/>
            <person name="Guiltinan M.J."/>
            <person name="Tyler B.M."/>
            <person name="Meinhardt L.W."/>
            <person name="Bailey B.A."/>
        </authorList>
    </citation>
    <scope>NUCLEOTIDE SEQUENCE [LARGE SCALE GENOMIC DNA]</scope>
    <source>
        <strain evidence="3">zdho120</strain>
    </source>
</reference>
<keyword evidence="2" id="KW-0695">RNA-directed DNA polymerase</keyword>
<sequence length="299" mass="35281">QGNGKAERTVQTLTRALQMYVADVNQQDWDDYVERLTFALNTAHDRVRGETSFFLVHGWDPRATLEAVVSVVSTRRRDCDARRWRYHIQGQYRRARKAVNESLRDAIKSRADQHNENVRPHRIEEGTQVWLYLDRVKEGYARKLAHMWHCPFRVTELIGNQAARLETAGSGYRIFPIVHLSKMKPVRTFPDRPKVVLNTEDDDRVDFDEELLPDDSWDTPLDEDEFEVEQIADVRSGRRTRYGRVHREFQVYWKGYDQPTWVDEADLNCAALLYEYERGHTSRNRFNVMQSHEEGVNIE</sequence>
<proteinExistence type="predicted"/>
<feature type="domain" description="Chromo" evidence="1">
    <location>
        <begin position="226"/>
        <end position="288"/>
    </location>
</feature>
<dbReference type="EMBL" id="NBNE01015904">
    <property type="protein sequence ID" value="OWY93529.1"/>
    <property type="molecule type" value="Genomic_DNA"/>
</dbReference>
<dbReference type="AlphaFoldDB" id="A0A225UN18"/>
<dbReference type="Proteomes" id="UP000198211">
    <property type="component" value="Unassembled WGS sequence"/>
</dbReference>
<evidence type="ECO:0000313" key="2">
    <source>
        <dbReference type="EMBL" id="OWY93529.1"/>
    </source>
</evidence>
<dbReference type="InterPro" id="IPR036397">
    <property type="entry name" value="RNaseH_sf"/>
</dbReference>
<protein>
    <submittedName>
        <fullName evidence="2">Reverse transcriptase</fullName>
    </submittedName>
</protein>
<keyword evidence="3" id="KW-1185">Reference proteome</keyword>
<dbReference type="PANTHER" id="PTHR37984:SF5">
    <property type="entry name" value="PROTEIN NYNRIN-LIKE"/>
    <property type="match status" value="1"/>
</dbReference>
<dbReference type="SUPFAM" id="SSF54160">
    <property type="entry name" value="Chromo domain-like"/>
    <property type="match status" value="1"/>
</dbReference>
<comment type="caution">
    <text evidence="2">The sequence shown here is derived from an EMBL/GenBank/DDBJ whole genome shotgun (WGS) entry which is preliminary data.</text>
</comment>
<dbReference type="Gene3D" id="3.30.420.10">
    <property type="entry name" value="Ribonuclease H-like superfamily/Ribonuclease H"/>
    <property type="match status" value="1"/>
</dbReference>
<evidence type="ECO:0000313" key="3">
    <source>
        <dbReference type="Proteomes" id="UP000198211"/>
    </source>
</evidence>
<organism evidence="2 3">
    <name type="scientific">Phytophthora megakarya</name>
    <dbReference type="NCBI Taxonomy" id="4795"/>
    <lineage>
        <taxon>Eukaryota</taxon>
        <taxon>Sar</taxon>
        <taxon>Stramenopiles</taxon>
        <taxon>Oomycota</taxon>
        <taxon>Peronosporomycetes</taxon>
        <taxon>Peronosporales</taxon>
        <taxon>Peronosporaceae</taxon>
        <taxon>Phytophthora</taxon>
    </lineage>
</organism>
<dbReference type="Gene3D" id="2.40.50.40">
    <property type="match status" value="1"/>
</dbReference>
<gene>
    <name evidence="2" type="ORF">PHMEG_00037044</name>
</gene>
<dbReference type="InterPro" id="IPR016197">
    <property type="entry name" value="Chromo-like_dom_sf"/>
</dbReference>
<dbReference type="InterPro" id="IPR050951">
    <property type="entry name" value="Retrovirus_Pol_polyprotein"/>
</dbReference>
<feature type="non-terminal residue" evidence="2">
    <location>
        <position position="1"/>
    </location>
</feature>
<keyword evidence="2" id="KW-0548">Nucleotidyltransferase</keyword>
<dbReference type="GO" id="GO:0003676">
    <property type="term" value="F:nucleic acid binding"/>
    <property type="evidence" value="ECO:0007669"/>
    <property type="project" value="InterPro"/>
</dbReference>
<keyword evidence="2" id="KW-0808">Transferase</keyword>
<dbReference type="GO" id="GO:0003964">
    <property type="term" value="F:RNA-directed DNA polymerase activity"/>
    <property type="evidence" value="ECO:0007669"/>
    <property type="project" value="UniProtKB-KW"/>
</dbReference>
<dbReference type="OrthoDB" id="101303at2759"/>
<dbReference type="SMART" id="SM00298">
    <property type="entry name" value="CHROMO"/>
    <property type="match status" value="1"/>
</dbReference>
<dbReference type="CDD" id="cd00024">
    <property type="entry name" value="CD_CSD"/>
    <property type="match status" value="1"/>
</dbReference>
<name>A0A225UN18_9STRA</name>
<evidence type="ECO:0000259" key="1">
    <source>
        <dbReference type="PROSITE" id="PS50013"/>
    </source>
</evidence>
<dbReference type="InterPro" id="IPR000953">
    <property type="entry name" value="Chromo/chromo_shadow_dom"/>
</dbReference>
<accession>A0A225UN18</accession>
<dbReference type="PROSITE" id="PS50013">
    <property type="entry name" value="CHROMO_2"/>
    <property type="match status" value="1"/>
</dbReference>
<dbReference type="PANTHER" id="PTHR37984">
    <property type="entry name" value="PROTEIN CBG26694"/>
    <property type="match status" value="1"/>
</dbReference>